<dbReference type="Pfam" id="PF15985">
    <property type="entry name" value="KH_6"/>
    <property type="match status" value="1"/>
</dbReference>
<dbReference type="InterPro" id="IPR041054">
    <property type="entry name" value="Rrp40_N_euk"/>
</dbReference>
<comment type="similarity">
    <text evidence="3">Belongs to the RRP40 family.</text>
</comment>
<dbReference type="GO" id="GO:0000176">
    <property type="term" value="C:nuclear exosome (RNase complex)"/>
    <property type="evidence" value="ECO:0007669"/>
    <property type="project" value="TreeGrafter"/>
</dbReference>
<evidence type="ECO:0000259" key="11">
    <source>
        <dbReference type="Pfam" id="PF18311"/>
    </source>
</evidence>
<keyword evidence="13" id="KW-1185">Reference proteome</keyword>
<evidence type="ECO:0000256" key="9">
    <source>
        <dbReference type="ARBA" id="ARBA00030615"/>
    </source>
</evidence>
<keyword evidence="6" id="KW-0271">Exosome</keyword>
<dbReference type="Gramene" id="rna-AYBTSS11_LOCUS5561">
    <property type="protein sequence ID" value="CAJ1931986.1"/>
    <property type="gene ID" value="gene-AYBTSS11_LOCUS5561"/>
</dbReference>
<dbReference type="GO" id="GO:0000467">
    <property type="term" value="P:exonucleolytic trimming to generate mature 3'-end of 5.8S rRNA from tricistronic rRNA transcript (SSU-rRNA, 5.8S rRNA, LSU-rRNA)"/>
    <property type="evidence" value="ECO:0007669"/>
    <property type="project" value="TreeGrafter"/>
</dbReference>
<sequence>METKSSSSSANLVDQLVFPGDVVLDLSSMTNHTIKLGGGLRQDCDAISAMKAGILRFSKPNKYWVENSQKRYVPRVEDSVLGIVVDSRSDNFLVDIKGPAIAFLPVLAFEGGTRRNIPKFEIGTLLYLRVVKANPGMNPELSCTDATGKAAEFGTLKEGYMFECTTGLSRRLLSSPPCPVLDALGKKLSFEIAVGLNGRVWVNAASPHTTILVANAIINSETLSGAQQRIMVEKLLQKIHIICWFCHCNLVSFPAHEVRHQIPILLKGEHSPLTEGHDRLSTPSYLM</sequence>
<dbReference type="GO" id="GO:0071034">
    <property type="term" value="P:CUT catabolic process"/>
    <property type="evidence" value="ECO:0007669"/>
    <property type="project" value="TreeGrafter"/>
</dbReference>
<dbReference type="GO" id="GO:0000177">
    <property type="term" value="C:cytoplasmic exosome (RNase complex)"/>
    <property type="evidence" value="ECO:0007669"/>
    <property type="project" value="TreeGrafter"/>
</dbReference>
<protein>
    <recommendedName>
        <fullName evidence="9">Ribosomal RNA-processing protein 40</fullName>
    </recommendedName>
</protein>
<dbReference type="CDD" id="cd05790">
    <property type="entry name" value="S1_Rrp40"/>
    <property type="match status" value="1"/>
</dbReference>
<dbReference type="InterPro" id="IPR004088">
    <property type="entry name" value="KH_dom_type_1"/>
</dbReference>
<evidence type="ECO:0000259" key="10">
    <source>
        <dbReference type="Pfam" id="PF15985"/>
    </source>
</evidence>
<gene>
    <name evidence="12" type="ORF">AYBTSS11_LOCUS5561</name>
</gene>
<keyword evidence="4" id="KW-0963">Cytoplasm</keyword>
<feature type="domain" description="K Homology" evidence="10">
    <location>
        <begin position="159"/>
        <end position="207"/>
    </location>
</feature>
<reference evidence="12" key="1">
    <citation type="submission" date="2023-10" db="EMBL/GenBank/DDBJ databases">
        <authorList>
            <person name="Domelevo Entfellner J.-B."/>
        </authorList>
    </citation>
    <scope>NUCLEOTIDE SEQUENCE</scope>
</reference>
<evidence type="ECO:0000256" key="2">
    <source>
        <dbReference type="ARBA" id="ARBA00004604"/>
    </source>
</evidence>
<dbReference type="Pfam" id="PF18311">
    <property type="entry name" value="Rrp40_N"/>
    <property type="match status" value="1"/>
</dbReference>
<dbReference type="InterPro" id="IPR049469">
    <property type="entry name" value="RRP40_KH-I"/>
</dbReference>
<dbReference type="SUPFAM" id="SSF50249">
    <property type="entry name" value="Nucleic acid-binding proteins"/>
    <property type="match status" value="1"/>
</dbReference>
<dbReference type="FunFam" id="3.30.1370.10:FF:000038">
    <property type="entry name" value="exosome complex component RRP40"/>
    <property type="match status" value="1"/>
</dbReference>
<dbReference type="GO" id="GO:0005730">
    <property type="term" value="C:nucleolus"/>
    <property type="evidence" value="ECO:0007669"/>
    <property type="project" value="UniProtKB-SubCell"/>
</dbReference>
<dbReference type="GO" id="GO:0071038">
    <property type="term" value="P:TRAMP-dependent tRNA surveillance pathway"/>
    <property type="evidence" value="ECO:0007669"/>
    <property type="project" value="TreeGrafter"/>
</dbReference>
<dbReference type="FunFam" id="2.40.50.100:FF:000054">
    <property type="entry name" value="Exosome complex exonuclease RRP40"/>
    <property type="match status" value="1"/>
</dbReference>
<dbReference type="Gene3D" id="2.40.50.100">
    <property type="match status" value="1"/>
</dbReference>
<keyword evidence="8" id="KW-0539">Nucleus</keyword>
<dbReference type="Gene3D" id="3.30.1370.10">
    <property type="entry name" value="K Homology domain, type 1"/>
    <property type="match status" value="1"/>
</dbReference>
<accession>A0AA86S8I3</accession>
<dbReference type="EMBL" id="OY731399">
    <property type="protein sequence ID" value="CAJ1931986.1"/>
    <property type="molecule type" value="Genomic_DNA"/>
</dbReference>
<proteinExistence type="inferred from homology"/>
<dbReference type="InterPro" id="IPR036612">
    <property type="entry name" value="KH_dom_type_1_sf"/>
</dbReference>
<dbReference type="SUPFAM" id="SSF110324">
    <property type="entry name" value="Ribosomal L27 protein-like"/>
    <property type="match status" value="1"/>
</dbReference>
<evidence type="ECO:0000256" key="7">
    <source>
        <dbReference type="ARBA" id="ARBA00022884"/>
    </source>
</evidence>
<evidence type="ECO:0000313" key="12">
    <source>
        <dbReference type="EMBL" id="CAJ1931986.1"/>
    </source>
</evidence>
<evidence type="ECO:0000256" key="1">
    <source>
        <dbReference type="ARBA" id="ARBA00004496"/>
    </source>
</evidence>
<dbReference type="SUPFAM" id="SSF54791">
    <property type="entry name" value="Eukaryotic type KH-domain (KH-domain type I)"/>
    <property type="match status" value="1"/>
</dbReference>
<evidence type="ECO:0000256" key="6">
    <source>
        <dbReference type="ARBA" id="ARBA00022835"/>
    </source>
</evidence>
<dbReference type="Proteomes" id="UP001189624">
    <property type="component" value="Chromosome 2"/>
</dbReference>
<comment type="subcellular location">
    <subcellularLocation>
        <location evidence="1">Cytoplasm</location>
    </subcellularLocation>
    <subcellularLocation>
        <location evidence="2">Nucleus</location>
        <location evidence="2">Nucleolus</location>
    </subcellularLocation>
</comment>
<feature type="domain" description="Exosome complex exonuclease Rrp40 N-terminal" evidence="11">
    <location>
        <begin position="34"/>
        <end position="71"/>
    </location>
</feature>
<evidence type="ECO:0000256" key="4">
    <source>
        <dbReference type="ARBA" id="ARBA00022490"/>
    </source>
</evidence>
<dbReference type="GO" id="GO:0071035">
    <property type="term" value="P:nuclear polyadenylation-dependent rRNA catabolic process"/>
    <property type="evidence" value="ECO:0007669"/>
    <property type="project" value="TreeGrafter"/>
</dbReference>
<dbReference type="InterPro" id="IPR012340">
    <property type="entry name" value="NA-bd_OB-fold"/>
</dbReference>
<dbReference type="InterPro" id="IPR026699">
    <property type="entry name" value="Exosome_RNA_bind1/RRP40/RRP4"/>
</dbReference>
<name>A0AA86S8I3_9FABA</name>
<dbReference type="PANTHER" id="PTHR21321:SF1">
    <property type="entry name" value="EXOSOME COMPLEX COMPONENT RRP40"/>
    <property type="match status" value="1"/>
</dbReference>
<dbReference type="Pfam" id="PF21262">
    <property type="entry name" value="RRP40_S1"/>
    <property type="match status" value="1"/>
</dbReference>
<keyword evidence="5" id="KW-0698">rRNA processing</keyword>
<dbReference type="GO" id="GO:0003723">
    <property type="term" value="F:RNA binding"/>
    <property type="evidence" value="ECO:0007669"/>
    <property type="project" value="UniProtKB-KW"/>
</dbReference>
<dbReference type="CDD" id="cd22526">
    <property type="entry name" value="KH-I_Rrp40"/>
    <property type="match status" value="1"/>
</dbReference>
<organism evidence="12 13">
    <name type="scientific">Sphenostylis stenocarpa</name>
    <dbReference type="NCBI Taxonomy" id="92480"/>
    <lineage>
        <taxon>Eukaryota</taxon>
        <taxon>Viridiplantae</taxon>
        <taxon>Streptophyta</taxon>
        <taxon>Embryophyta</taxon>
        <taxon>Tracheophyta</taxon>
        <taxon>Spermatophyta</taxon>
        <taxon>Magnoliopsida</taxon>
        <taxon>eudicotyledons</taxon>
        <taxon>Gunneridae</taxon>
        <taxon>Pentapetalae</taxon>
        <taxon>rosids</taxon>
        <taxon>fabids</taxon>
        <taxon>Fabales</taxon>
        <taxon>Fabaceae</taxon>
        <taxon>Papilionoideae</taxon>
        <taxon>50 kb inversion clade</taxon>
        <taxon>NPAAA clade</taxon>
        <taxon>indigoferoid/millettioid clade</taxon>
        <taxon>Phaseoleae</taxon>
        <taxon>Sphenostylis</taxon>
    </lineage>
</organism>
<dbReference type="FunFam" id="2.40.50.140:FF:000127">
    <property type="entry name" value="Exosome complex component RRP40"/>
    <property type="match status" value="1"/>
</dbReference>
<dbReference type="InterPro" id="IPR037319">
    <property type="entry name" value="Rrp40_S1"/>
</dbReference>
<evidence type="ECO:0000256" key="3">
    <source>
        <dbReference type="ARBA" id="ARBA00007841"/>
    </source>
</evidence>
<evidence type="ECO:0000313" key="13">
    <source>
        <dbReference type="Proteomes" id="UP001189624"/>
    </source>
</evidence>
<dbReference type="AlphaFoldDB" id="A0AA86S8I3"/>
<dbReference type="Gene3D" id="2.40.50.140">
    <property type="entry name" value="Nucleic acid-binding proteins"/>
    <property type="match status" value="1"/>
</dbReference>
<evidence type="ECO:0000256" key="5">
    <source>
        <dbReference type="ARBA" id="ARBA00022552"/>
    </source>
</evidence>
<dbReference type="PANTHER" id="PTHR21321">
    <property type="entry name" value="PNAS-3 RELATED"/>
    <property type="match status" value="1"/>
</dbReference>
<evidence type="ECO:0000256" key="8">
    <source>
        <dbReference type="ARBA" id="ARBA00023242"/>
    </source>
</evidence>
<keyword evidence="7" id="KW-0694">RNA-binding</keyword>
<dbReference type="GO" id="GO:0034475">
    <property type="term" value="P:U4 snRNA 3'-end processing"/>
    <property type="evidence" value="ECO:0007669"/>
    <property type="project" value="TreeGrafter"/>
</dbReference>
<dbReference type="GO" id="GO:0071051">
    <property type="term" value="P:poly(A)-dependent snoRNA 3'-end processing"/>
    <property type="evidence" value="ECO:0007669"/>
    <property type="project" value="TreeGrafter"/>
</dbReference>